<name>A0A3M7RHX8_BRAPC</name>
<dbReference type="Proteomes" id="UP000276133">
    <property type="component" value="Unassembled WGS sequence"/>
</dbReference>
<gene>
    <name evidence="1" type="ORF">BpHYR1_014685</name>
</gene>
<organism evidence="1 2">
    <name type="scientific">Brachionus plicatilis</name>
    <name type="common">Marine rotifer</name>
    <name type="synonym">Brachionus muelleri</name>
    <dbReference type="NCBI Taxonomy" id="10195"/>
    <lineage>
        <taxon>Eukaryota</taxon>
        <taxon>Metazoa</taxon>
        <taxon>Spiralia</taxon>
        <taxon>Gnathifera</taxon>
        <taxon>Rotifera</taxon>
        <taxon>Eurotatoria</taxon>
        <taxon>Monogononta</taxon>
        <taxon>Pseudotrocha</taxon>
        <taxon>Ploima</taxon>
        <taxon>Brachionidae</taxon>
        <taxon>Brachionus</taxon>
    </lineage>
</organism>
<proteinExistence type="predicted"/>
<dbReference type="AlphaFoldDB" id="A0A3M7RHX8"/>
<dbReference type="EMBL" id="REGN01003358">
    <property type="protein sequence ID" value="RNA23034.1"/>
    <property type="molecule type" value="Genomic_DNA"/>
</dbReference>
<keyword evidence="2" id="KW-1185">Reference proteome</keyword>
<evidence type="ECO:0000313" key="1">
    <source>
        <dbReference type="EMBL" id="RNA23034.1"/>
    </source>
</evidence>
<protein>
    <submittedName>
        <fullName evidence="1">Uncharacterized protein</fullName>
    </submittedName>
</protein>
<accession>A0A3M7RHX8</accession>
<reference evidence="1 2" key="1">
    <citation type="journal article" date="2018" name="Sci. Rep.">
        <title>Genomic signatures of local adaptation to the degree of environmental predictability in rotifers.</title>
        <authorList>
            <person name="Franch-Gras L."/>
            <person name="Hahn C."/>
            <person name="Garcia-Roger E.M."/>
            <person name="Carmona M.J."/>
            <person name="Serra M."/>
            <person name="Gomez A."/>
        </authorList>
    </citation>
    <scope>NUCLEOTIDE SEQUENCE [LARGE SCALE GENOMIC DNA]</scope>
    <source>
        <strain evidence="1">HYR1</strain>
    </source>
</reference>
<sequence>MIKLTTAKLACGGGLHERVKKNKKTGRKNVLNNGKTKKKIMPASIFDFGVWSEFRIFTLLAFNLKRIQVLNF</sequence>
<evidence type="ECO:0000313" key="2">
    <source>
        <dbReference type="Proteomes" id="UP000276133"/>
    </source>
</evidence>
<comment type="caution">
    <text evidence="1">The sequence shown here is derived from an EMBL/GenBank/DDBJ whole genome shotgun (WGS) entry which is preliminary data.</text>
</comment>